<protein>
    <submittedName>
        <fullName evidence="1">Uncharacterized protein</fullName>
    </submittedName>
</protein>
<sequence length="95" mass="10561">MFVSCSQADIGKETIFGCIPEKSNTGFYQIMVINQIPLLIYHSVTKQYIVISLGSVSHYGNKSTEIFADPFGFCQFSVFQGRSSLLGYSLPHKKA</sequence>
<dbReference type="PATRIC" id="fig|285983.3.peg.3034"/>
<gene>
    <name evidence="1" type="ORF">UB32_17770</name>
</gene>
<evidence type="ECO:0000313" key="1">
    <source>
        <dbReference type="EMBL" id="KIY20701.1"/>
    </source>
</evidence>
<reference evidence="1 2" key="1">
    <citation type="submission" date="2015-01" db="EMBL/GenBank/DDBJ databases">
        <title>Draft genome sequences of the supercritical CO2 tolerant bacteria Bacillus subterraneus MITOT1 and Bacillus cereus MIT0214.</title>
        <authorList>
            <person name="Peet K.C."/>
            <person name="Thompson J.R."/>
        </authorList>
    </citation>
    <scope>NUCLEOTIDE SEQUENCE [LARGE SCALE GENOMIC DNA]</scope>
    <source>
        <strain evidence="1 2">MITOT1</strain>
    </source>
</reference>
<proteinExistence type="predicted"/>
<dbReference type="AlphaFoldDB" id="A0A0D6Z6M2"/>
<dbReference type="EMBL" id="JXIQ01000190">
    <property type="protein sequence ID" value="KIY20701.1"/>
    <property type="molecule type" value="Genomic_DNA"/>
</dbReference>
<dbReference type="Proteomes" id="UP000032512">
    <property type="component" value="Unassembled WGS sequence"/>
</dbReference>
<keyword evidence="2" id="KW-1185">Reference proteome</keyword>
<organism evidence="1 2">
    <name type="scientific">Mesobacillus subterraneus</name>
    <dbReference type="NCBI Taxonomy" id="285983"/>
    <lineage>
        <taxon>Bacteria</taxon>
        <taxon>Bacillati</taxon>
        <taxon>Bacillota</taxon>
        <taxon>Bacilli</taxon>
        <taxon>Bacillales</taxon>
        <taxon>Bacillaceae</taxon>
        <taxon>Mesobacillus</taxon>
    </lineage>
</organism>
<name>A0A0D6Z6M2_9BACI</name>
<comment type="caution">
    <text evidence="1">The sequence shown here is derived from an EMBL/GenBank/DDBJ whole genome shotgun (WGS) entry which is preliminary data.</text>
</comment>
<accession>A0A0D6Z6M2</accession>
<evidence type="ECO:0000313" key="2">
    <source>
        <dbReference type="Proteomes" id="UP000032512"/>
    </source>
</evidence>